<evidence type="ECO:0000313" key="3">
    <source>
        <dbReference type="EMBL" id="SSC65871.1"/>
    </source>
</evidence>
<dbReference type="Pfam" id="PF02698">
    <property type="entry name" value="DUF218"/>
    <property type="match status" value="1"/>
</dbReference>
<keyword evidence="1" id="KW-0812">Transmembrane</keyword>
<dbReference type="GO" id="GO:0000270">
    <property type="term" value="P:peptidoglycan metabolic process"/>
    <property type="evidence" value="ECO:0007669"/>
    <property type="project" value="TreeGrafter"/>
</dbReference>
<keyword evidence="1" id="KW-1133">Transmembrane helix</keyword>
<dbReference type="GO" id="GO:0043164">
    <property type="term" value="P:Gram-negative-bacterium-type cell wall biogenesis"/>
    <property type="evidence" value="ECO:0007669"/>
    <property type="project" value="TreeGrafter"/>
</dbReference>
<proteinExistence type="predicted"/>
<keyword evidence="1" id="KW-0472">Membrane</keyword>
<dbReference type="Gene3D" id="3.40.50.620">
    <property type="entry name" value="HUPs"/>
    <property type="match status" value="1"/>
</dbReference>
<evidence type="ECO:0000256" key="1">
    <source>
        <dbReference type="SAM" id="Phobius"/>
    </source>
</evidence>
<evidence type="ECO:0000313" key="4">
    <source>
        <dbReference type="Proteomes" id="UP000254764"/>
    </source>
</evidence>
<dbReference type="OrthoDB" id="9809813at2"/>
<dbReference type="PANTHER" id="PTHR30336:SF4">
    <property type="entry name" value="ENVELOPE BIOGENESIS FACTOR ELYC"/>
    <property type="match status" value="1"/>
</dbReference>
<gene>
    <name evidence="3" type="ORF">RHIZ70_1579</name>
</gene>
<feature type="transmembrane region" description="Helical" evidence="1">
    <location>
        <begin position="39"/>
        <end position="61"/>
    </location>
</feature>
<evidence type="ECO:0000259" key="2">
    <source>
        <dbReference type="Pfam" id="PF02698"/>
    </source>
</evidence>
<feature type="domain" description="DUF218" evidence="2">
    <location>
        <begin position="81"/>
        <end position="246"/>
    </location>
</feature>
<accession>A0A376ADD5</accession>
<sequence>MFIVSKLFWVFAQPLSLAFLAILLAVVAILSGLRRGGLALSALALLVLFLTLYTTTGSFVLQGLEARFPKPEGDPQALSCMIVLGGAFETEVTTTRGGIEMNQAADRFVEALRLARRFPEAVILVSGGDGSLSGEYEGDAVASARFFSTFGIASDRLVRETASRTTAENVTNSRSLLSDRRLDNCLLITSAFHMPRAIGLFRAAGVPVTPWPTDYRTSGTVRLGVDFTQPTLNAQQTATAMREAIGLAAYYLTGRIRVLYPGP</sequence>
<dbReference type="EMBL" id="UEYP01000001">
    <property type="protein sequence ID" value="SSC65871.1"/>
    <property type="molecule type" value="Genomic_DNA"/>
</dbReference>
<organism evidence="3 4">
    <name type="scientific">Ciceribacter selenitireducens ATCC BAA-1503</name>
    <dbReference type="NCBI Taxonomy" id="1336235"/>
    <lineage>
        <taxon>Bacteria</taxon>
        <taxon>Pseudomonadati</taxon>
        <taxon>Pseudomonadota</taxon>
        <taxon>Alphaproteobacteria</taxon>
        <taxon>Hyphomicrobiales</taxon>
        <taxon>Rhizobiaceae</taxon>
        <taxon>Ciceribacter</taxon>
    </lineage>
</organism>
<dbReference type="InterPro" id="IPR003848">
    <property type="entry name" value="DUF218"/>
</dbReference>
<keyword evidence="4" id="KW-1185">Reference proteome</keyword>
<name>A0A376ADD5_9HYPH</name>
<dbReference type="Proteomes" id="UP000254764">
    <property type="component" value="Unassembled WGS sequence"/>
</dbReference>
<reference evidence="4" key="1">
    <citation type="submission" date="2018-07" db="EMBL/GenBank/DDBJ databases">
        <authorList>
            <person name="Peiro R."/>
            <person name="Begona"/>
            <person name="Cbmso G."/>
            <person name="Lopez M."/>
            <person name="Gonzalez S."/>
        </authorList>
    </citation>
    <scope>NUCLEOTIDE SEQUENCE [LARGE SCALE GENOMIC DNA]</scope>
</reference>
<dbReference type="PANTHER" id="PTHR30336">
    <property type="entry name" value="INNER MEMBRANE PROTEIN, PROBABLE PERMEASE"/>
    <property type="match status" value="1"/>
</dbReference>
<dbReference type="CDD" id="cd06259">
    <property type="entry name" value="YdcF-like"/>
    <property type="match status" value="1"/>
</dbReference>
<protein>
    <recommendedName>
        <fullName evidence="2">DUF218 domain-containing protein</fullName>
    </recommendedName>
</protein>
<dbReference type="RefSeq" id="WP_115668893.1">
    <property type="nucleotide sequence ID" value="NZ_UEYP01000001.1"/>
</dbReference>
<dbReference type="AlphaFoldDB" id="A0A376ADD5"/>
<dbReference type="InterPro" id="IPR014729">
    <property type="entry name" value="Rossmann-like_a/b/a_fold"/>
</dbReference>
<dbReference type="GO" id="GO:0005886">
    <property type="term" value="C:plasma membrane"/>
    <property type="evidence" value="ECO:0007669"/>
    <property type="project" value="TreeGrafter"/>
</dbReference>
<feature type="transmembrane region" description="Helical" evidence="1">
    <location>
        <begin position="7"/>
        <end position="33"/>
    </location>
</feature>
<dbReference type="InterPro" id="IPR051599">
    <property type="entry name" value="Cell_Envelope_Assoc"/>
</dbReference>